<evidence type="ECO:0008006" key="11">
    <source>
        <dbReference type="Google" id="ProtNLM"/>
    </source>
</evidence>
<feature type="repeat" description="Solcar" evidence="6">
    <location>
        <begin position="124"/>
        <end position="213"/>
    </location>
</feature>
<keyword evidence="10" id="KW-1185">Reference proteome</keyword>
<dbReference type="PANTHER" id="PTHR46080">
    <property type="entry name" value="MITOCHONDRIAL SUBSTRATE CARRIER FAMILY PROTEIN J"/>
    <property type="match status" value="1"/>
</dbReference>
<reference evidence="9 10" key="1">
    <citation type="journal article" date="2023" name="IScience">
        <title>Expanded male sex-determining region conserved during the evolution of homothallism in the green alga Volvox.</title>
        <authorList>
            <person name="Yamamoto K."/>
            <person name="Matsuzaki R."/>
            <person name="Mahakham W."/>
            <person name="Heman W."/>
            <person name="Sekimoto H."/>
            <person name="Kawachi M."/>
            <person name="Minakuchi Y."/>
            <person name="Toyoda A."/>
            <person name="Nozaki H."/>
        </authorList>
    </citation>
    <scope>NUCLEOTIDE SEQUENCE [LARGE SCALE GENOMIC DNA]</scope>
    <source>
        <strain evidence="9 10">NIES-4468</strain>
    </source>
</reference>
<dbReference type="Proteomes" id="UP001165090">
    <property type="component" value="Unassembled WGS sequence"/>
</dbReference>
<dbReference type="PROSITE" id="PS50920">
    <property type="entry name" value="SOLCAR"/>
    <property type="match status" value="3"/>
</dbReference>
<evidence type="ECO:0000256" key="2">
    <source>
        <dbReference type="ARBA" id="ARBA00022448"/>
    </source>
</evidence>
<evidence type="ECO:0000313" key="9">
    <source>
        <dbReference type="EMBL" id="GLI64124.1"/>
    </source>
</evidence>
<feature type="repeat" description="Solcar" evidence="6">
    <location>
        <begin position="17"/>
        <end position="119"/>
    </location>
</feature>
<comment type="similarity">
    <text evidence="7">Belongs to the mitochondrial carrier (TC 2.A.29) family.</text>
</comment>
<name>A0ABQ5S2Z3_9CHLO</name>
<dbReference type="Pfam" id="PF00153">
    <property type="entry name" value="Mito_carr"/>
    <property type="match status" value="3"/>
</dbReference>
<evidence type="ECO:0000256" key="1">
    <source>
        <dbReference type="ARBA" id="ARBA00004141"/>
    </source>
</evidence>
<keyword evidence="4" id="KW-0677">Repeat</keyword>
<feature type="transmembrane region" description="Helical" evidence="8">
    <location>
        <begin position="325"/>
        <end position="348"/>
    </location>
</feature>
<accession>A0ABQ5S2Z3</accession>
<evidence type="ECO:0000256" key="6">
    <source>
        <dbReference type="PROSITE-ProRule" id="PRU00282"/>
    </source>
</evidence>
<evidence type="ECO:0000256" key="7">
    <source>
        <dbReference type="RuleBase" id="RU000488"/>
    </source>
</evidence>
<feature type="repeat" description="Solcar" evidence="6">
    <location>
        <begin position="266"/>
        <end position="354"/>
    </location>
</feature>
<evidence type="ECO:0000313" key="10">
    <source>
        <dbReference type="Proteomes" id="UP001165090"/>
    </source>
</evidence>
<dbReference type="InterPro" id="IPR018108">
    <property type="entry name" value="MCP_transmembrane"/>
</dbReference>
<dbReference type="PANTHER" id="PTHR46080:SF18">
    <property type="entry name" value="MITOCHONDRIAL SUBSTRATE CARRIER FAMILY PROTEIN J"/>
    <property type="match status" value="1"/>
</dbReference>
<keyword evidence="5 6" id="KW-0472">Membrane</keyword>
<comment type="subcellular location">
    <subcellularLocation>
        <location evidence="1">Membrane</location>
        <topology evidence="1">Multi-pass membrane protein</topology>
    </subcellularLocation>
</comment>
<dbReference type="SUPFAM" id="SSF103506">
    <property type="entry name" value="Mitochondrial carrier"/>
    <property type="match status" value="1"/>
</dbReference>
<keyword evidence="2 7" id="KW-0813">Transport</keyword>
<dbReference type="PRINTS" id="PR00926">
    <property type="entry name" value="MITOCARRIER"/>
</dbReference>
<feature type="transmembrane region" description="Helical" evidence="8">
    <location>
        <begin position="16"/>
        <end position="36"/>
    </location>
</feature>
<feature type="transmembrane region" description="Helical" evidence="8">
    <location>
        <begin position="122"/>
        <end position="144"/>
    </location>
</feature>
<evidence type="ECO:0000256" key="8">
    <source>
        <dbReference type="SAM" id="Phobius"/>
    </source>
</evidence>
<dbReference type="InterPro" id="IPR002067">
    <property type="entry name" value="MCP"/>
</dbReference>
<sequence>MEISSADESSNGASRMISAISAALAGPIAGVCSRLITYPAETIKARLQVQDVAINGFMVYAFQSSSFREDVQRHGTGSWLKVARKEGLRGFYSGFGAVALGSMPANLAYFSGYEVAKAVVPASWGILGDMAVGAGAQLLGGLVFTPVDIIKERMQVAPLMRGVYSYAGPGEAVRDLIRQNGFRGLLKGYWATNAVWLPWNIIFIAIYEGSKRVAAASAASRPCLPADRACGSDAVAAAGEVEMQAAVEDPTATSSSSSSSNDDSTLSLPVLGLCSAGSASLAGILTHPADVVKTRLQVLSASKAHAHTTAWPLACRMWRTEGPKVFFIGLGARILQLAPGTALSWVVFEPVKKYLSSPIN</sequence>
<comment type="caution">
    <text evidence="9">The sequence shown here is derived from an EMBL/GenBank/DDBJ whole genome shotgun (WGS) entry which is preliminary data.</text>
</comment>
<dbReference type="EMBL" id="BSDZ01000017">
    <property type="protein sequence ID" value="GLI64124.1"/>
    <property type="molecule type" value="Genomic_DNA"/>
</dbReference>
<dbReference type="Gene3D" id="1.50.40.10">
    <property type="entry name" value="Mitochondrial carrier domain"/>
    <property type="match status" value="2"/>
</dbReference>
<gene>
    <name evidence="9" type="ORF">VaNZ11_007301</name>
</gene>
<evidence type="ECO:0000256" key="3">
    <source>
        <dbReference type="ARBA" id="ARBA00022692"/>
    </source>
</evidence>
<organism evidence="9 10">
    <name type="scientific">Volvox africanus</name>
    <dbReference type="NCBI Taxonomy" id="51714"/>
    <lineage>
        <taxon>Eukaryota</taxon>
        <taxon>Viridiplantae</taxon>
        <taxon>Chlorophyta</taxon>
        <taxon>core chlorophytes</taxon>
        <taxon>Chlorophyceae</taxon>
        <taxon>CS clade</taxon>
        <taxon>Chlamydomonadales</taxon>
        <taxon>Volvocaceae</taxon>
        <taxon>Volvox</taxon>
    </lineage>
</organism>
<protein>
    <recommendedName>
        <fullName evidence="11">Mitochondrial carrier protein</fullName>
    </recommendedName>
</protein>
<evidence type="ECO:0000256" key="4">
    <source>
        <dbReference type="ARBA" id="ARBA00022737"/>
    </source>
</evidence>
<proteinExistence type="inferred from homology"/>
<evidence type="ECO:0000256" key="5">
    <source>
        <dbReference type="ARBA" id="ARBA00023136"/>
    </source>
</evidence>
<keyword evidence="3 6" id="KW-0812">Transmembrane</keyword>
<dbReference type="InterPro" id="IPR023395">
    <property type="entry name" value="MCP_dom_sf"/>
</dbReference>
<feature type="transmembrane region" description="Helical" evidence="8">
    <location>
        <begin position="90"/>
        <end position="110"/>
    </location>
</feature>
<keyword evidence="8" id="KW-1133">Transmembrane helix</keyword>